<reference evidence="1 2" key="1">
    <citation type="submission" date="2022-06" db="EMBL/GenBank/DDBJ databases">
        <title>Draft genome sequence of type strain Streptomyces rubrisoli DSM 42083.</title>
        <authorList>
            <person name="Duangmal K."/>
            <person name="Klaysubun C."/>
        </authorList>
    </citation>
    <scope>NUCLEOTIDE SEQUENCE [LARGE SCALE GENOMIC DNA]</scope>
    <source>
        <strain evidence="1 2">DSM 42083</strain>
    </source>
</reference>
<proteinExistence type="predicted"/>
<organism evidence="1 2">
    <name type="scientific">Streptantibioticus rubrisoli</name>
    <dbReference type="NCBI Taxonomy" id="1387313"/>
    <lineage>
        <taxon>Bacteria</taxon>
        <taxon>Bacillati</taxon>
        <taxon>Actinomycetota</taxon>
        <taxon>Actinomycetes</taxon>
        <taxon>Kitasatosporales</taxon>
        <taxon>Streptomycetaceae</taxon>
        <taxon>Streptantibioticus</taxon>
    </lineage>
</organism>
<sequence length="401" mass="43343">MGVDPYWTVTIDAEGSADPEQRDRLILGAAGSGITDLILFAHGWNNDLPTAIRVYRRFFTPFPALLERGRKDAVVGYAGVYWPSLRFTEEPLVDYRPSMLAEQAANLAVQRGLDKDTLDGLLALFPSRSHEIRRMATLLRERPASPGRLVEFIELARRFAPEARLAILTGDAERICEEFAAALESTGAETVPMARENAPDAASFRRWSGAREVLRQLVYYRICRQADLIGEIGLAELLDQLADVAPRVRVHLLGHGFGARLALSGVRAAGAIAASVTLLQGAVTSHALRGTRQRLGGPMVVCHSRYDDGLGTLYPLAWRTSGSTGSPAAVGYHGLPTASDAVRLTLADTAPSAGRHFPRSGLVSVDVSSVVRRGYPPMGAHMDICHAGLARLVLLAGRIAH</sequence>
<evidence type="ECO:0008006" key="3">
    <source>
        <dbReference type="Google" id="ProtNLM"/>
    </source>
</evidence>
<evidence type="ECO:0000313" key="2">
    <source>
        <dbReference type="Proteomes" id="UP001206206"/>
    </source>
</evidence>
<gene>
    <name evidence="1" type="ORF">NON19_06940</name>
</gene>
<dbReference type="RefSeq" id="WP_255925767.1">
    <property type="nucleotide sequence ID" value="NZ_JANFNH010000004.1"/>
</dbReference>
<protein>
    <recommendedName>
        <fullName evidence="3">Serine-threonine protein kinase</fullName>
    </recommendedName>
</protein>
<evidence type="ECO:0000313" key="1">
    <source>
        <dbReference type="EMBL" id="MCQ4041769.1"/>
    </source>
</evidence>
<dbReference type="Proteomes" id="UP001206206">
    <property type="component" value="Unassembled WGS sequence"/>
</dbReference>
<name>A0ABT1P8S2_9ACTN</name>
<keyword evidence="2" id="KW-1185">Reference proteome</keyword>
<accession>A0ABT1P8S2</accession>
<comment type="caution">
    <text evidence="1">The sequence shown here is derived from an EMBL/GenBank/DDBJ whole genome shotgun (WGS) entry which is preliminary data.</text>
</comment>
<dbReference type="EMBL" id="JANFNH010000004">
    <property type="protein sequence ID" value="MCQ4041769.1"/>
    <property type="molecule type" value="Genomic_DNA"/>
</dbReference>